<accession>A0A7W3PKJ4</accession>
<dbReference type="InterPro" id="IPR036108">
    <property type="entry name" value="4pyrrol_syn_uPrphyn_synt_sf"/>
</dbReference>
<evidence type="ECO:0000256" key="8">
    <source>
        <dbReference type="ARBA" id="ARBA00048617"/>
    </source>
</evidence>
<evidence type="ECO:0000313" key="11">
    <source>
        <dbReference type="EMBL" id="MBA8814904.1"/>
    </source>
</evidence>
<gene>
    <name evidence="11" type="ORF">FB463_003181</name>
</gene>
<dbReference type="Proteomes" id="UP000522688">
    <property type="component" value="Unassembled WGS sequence"/>
</dbReference>
<dbReference type="RefSeq" id="WP_182501208.1">
    <property type="nucleotide sequence ID" value="NZ_JACGWW010000011.1"/>
</dbReference>
<evidence type="ECO:0000313" key="12">
    <source>
        <dbReference type="Proteomes" id="UP000522688"/>
    </source>
</evidence>
<dbReference type="GO" id="GO:0006780">
    <property type="term" value="P:uroporphyrinogen III biosynthetic process"/>
    <property type="evidence" value="ECO:0007669"/>
    <property type="project" value="UniProtKB-UniRule"/>
</dbReference>
<dbReference type="EMBL" id="JACGWW010000011">
    <property type="protein sequence ID" value="MBA8814904.1"/>
    <property type="molecule type" value="Genomic_DNA"/>
</dbReference>
<comment type="similarity">
    <text evidence="2 9">Belongs to the uroporphyrinogen-III synthase family.</text>
</comment>
<comment type="catalytic activity">
    <reaction evidence="8 9">
        <text>hydroxymethylbilane = uroporphyrinogen III + H2O</text>
        <dbReference type="Rhea" id="RHEA:18965"/>
        <dbReference type="ChEBI" id="CHEBI:15377"/>
        <dbReference type="ChEBI" id="CHEBI:57308"/>
        <dbReference type="ChEBI" id="CHEBI:57845"/>
        <dbReference type="EC" id="4.2.1.75"/>
    </reaction>
</comment>
<evidence type="ECO:0000256" key="5">
    <source>
        <dbReference type="ARBA" id="ARBA00023244"/>
    </source>
</evidence>
<dbReference type="PANTHER" id="PTHR38042">
    <property type="entry name" value="UROPORPHYRINOGEN-III SYNTHASE, CHLOROPLASTIC"/>
    <property type="match status" value="1"/>
</dbReference>
<dbReference type="InterPro" id="IPR003754">
    <property type="entry name" value="4pyrrol_synth_uPrphyn_synth"/>
</dbReference>
<evidence type="ECO:0000256" key="7">
    <source>
        <dbReference type="ARBA" id="ARBA00040167"/>
    </source>
</evidence>
<dbReference type="EC" id="4.2.1.75" evidence="3 9"/>
<evidence type="ECO:0000256" key="2">
    <source>
        <dbReference type="ARBA" id="ARBA00008133"/>
    </source>
</evidence>
<dbReference type="UniPathway" id="UPA00251">
    <property type="reaction ID" value="UER00320"/>
</dbReference>
<name>A0A7W3PKJ4_9MICO</name>
<evidence type="ECO:0000256" key="9">
    <source>
        <dbReference type="RuleBase" id="RU366031"/>
    </source>
</evidence>
<evidence type="ECO:0000256" key="6">
    <source>
        <dbReference type="ARBA" id="ARBA00037589"/>
    </source>
</evidence>
<dbReference type="PANTHER" id="PTHR38042:SF1">
    <property type="entry name" value="UROPORPHYRINOGEN-III SYNTHASE, CHLOROPLASTIC"/>
    <property type="match status" value="1"/>
</dbReference>
<evidence type="ECO:0000256" key="3">
    <source>
        <dbReference type="ARBA" id="ARBA00013109"/>
    </source>
</evidence>
<evidence type="ECO:0000256" key="4">
    <source>
        <dbReference type="ARBA" id="ARBA00023239"/>
    </source>
</evidence>
<comment type="pathway">
    <text evidence="1 9">Porphyrin-containing compound metabolism; protoporphyrin-IX biosynthesis; coproporphyrinogen-III from 5-aminolevulinate: step 3/4.</text>
</comment>
<dbReference type="Pfam" id="PF02602">
    <property type="entry name" value="HEM4"/>
    <property type="match status" value="1"/>
</dbReference>
<dbReference type="GO" id="GO:0004852">
    <property type="term" value="F:uroporphyrinogen-III synthase activity"/>
    <property type="evidence" value="ECO:0007669"/>
    <property type="project" value="UniProtKB-UniRule"/>
</dbReference>
<protein>
    <recommendedName>
        <fullName evidence="7 9">Uroporphyrinogen-III synthase</fullName>
        <ecNumber evidence="3 9">4.2.1.75</ecNumber>
    </recommendedName>
</protein>
<sequence length="247" mass="25291">MPRGGKWGDGVAASLRSHGASPVIAPIINFAPAETPELLAAALARLEAGVYDWLVVTSATTVDVLVGNGIRPPASTRIAAVGETTAAALSLSGYRVDFVPEGDNSARGLVKEWPRDDVQGRVLVPQSDLAEPTLVAGLSERGFDAEFVSAYRTVGVEVAETVKAGVSSGEIGVILITSGSVARQIAAQLAPLPAGTLVACIGPRTAFDARAAGLPVHLIAETRSAAALVQAVVDHALDGRPSDSEKD</sequence>
<keyword evidence="4 9" id="KW-0456">Lyase</keyword>
<evidence type="ECO:0000256" key="1">
    <source>
        <dbReference type="ARBA" id="ARBA00004772"/>
    </source>
</evidence>
<dbReference type="GO" id="GO:0006782">
    <property type="term" value="P:protoporphyrinogen IX biosynthetic process"/>
    <property type="evidence" value="ECO:0007669"/>
    <property type="project" value="UniProtKB-UniRule"/>
</dbReference>
<comment type="function">
    <text evidence="6 9">Catalyzes cyclization of the linear tetrapyrrole, hydroxymethylbilane, to the macrocyclic uroporphyrinogen III.</text>
</comment>
<dbReference type="AlphaFoldDB" id="A0A7W3PKJ4"/>
<dbReference type="Gene3D" id="3.40.50.10090">
    <property type="match status" value="2"/>
</dbReference>
<dbReference type="CDD" id="cd06578">
    <property type="entry name" value="HemD"/>
    <property type="match status" value="1"/>
</dbReference>
<dbReference type="InterPro" id="IPR039793">
    <property type="entry name" value="UROS/Hem4"/>
</dbReference>
<proteinExistence type="inferred from homology"/>
<dbReference type="SUPFAM" id="SSF69618">
    <property type="entry name" value="HemD-like"/>
    <property type="match status" value="1"/>
</dbReference>
<evidence type="ECO:0000259" key="10">
    <source>
        <dbReference type="Pfam" id="PF02602"/>
    </source>
</evidence>
<reference evidence="11 12" key="1">
    <citation type="submission" date="2020-07" db="EMBL/GenBank/DDBJ databases">
        <title>Sequencing the genomes of 1000 actinobacteria strains.</title>
        <authorList>
            <person name="Klenk H.-P."/>
        </authorList>
    </citation>
    <scope>NUCLEOTIDE SEQUENCE [LARGE SCALE GENOMIC DNA]</scope>
    <source>
        <strain evidence="11 12">DSM 10309</strain>
    </source>
</reference>
<organism evidence="11 12">
    <name type="scientific">Frigoribacterium faeni</name>
    <dbReference type="NCBI Taxonomy" id="145483"/>
    <lineage>
        <taxon>Bacteria</taxon>
        <taxon>Bacillati</taxon>
        <taxon>Actinomycetota</taxon>
        <taxon>Actinomycetes</taxon>
        <taxon>Micrococcales</taxon>
        <taxon>Microbacteriaceae</taxon>
        <taxon>Frigoribacterium</taxon>
    </lineage>
</organism>
<feature type="domain" description="Tetrapyrrole biosynthesis uroporphyrinogen III synthase" evidence="10">
    <location>
        <begin position="11"/>
        <end position="230"/>
    </location>
</feature>
<keyword evidence="5 9" id="KW-0627">Porphyrin biosynthesis</keyword>
<comment type="caution">
    <text evidence="11">The sequence shown here is derived from an EMBL/GenBank/DDBJ whole genome shotgun (WGS) entry which is preliminary data.</text>
</comment>